<evidence type="ECO:0000256" key="7">
    <source>
        <dbReference type="PIRNR" id="PIRNR000232"/>
    </source>
</evidence>
<dbReference type="PIRSF" id="PIRSF000232">
    <property type="entry name" value="YdjA"/>
    <property type="match status" value="1"/>
</dbReference>
<evidence type="ECO:0000256" key="8">
    <source>
        <dbReference type="PIRSR" id="PIRSR000232-1"/>
    </source>
</evidence>
<dbReference type="SUPFAM" id="SSF55469">
    <property type="entry name" value="FMN-dependent nitroreductase-like"/>
    <property type="match status" value="1"/>
</dbReference>
<dbReference type="PANTHER" id="PTHR43821">
    <property type="entry name" value="NAD(P)H NITROREDUCTASE YDJA-RELATED"/>
    <property type="match status" value="1"/>
</dbReference>
<accession>A0A366CYE0</accession>
<organism evidence="11 12">
    <name type="scientific">Marinomonas aquiplantarum</name>
    <dbReference type="NCBI Taxonomy" id="491951"/>
    <lineage>
        <taxon>Bacteria</taxon>
        <taxon>Pseudomonadati</taxon>
        <taxon>Pseudomonadota</taxon>
        <taxon>Gammaproteobacteria</taxon>
        <taxon>Oceanospirillales</taxon>
        <taxon>Oceanospirillaceae</taxon>
        <taxon>Marinomonas</taxon>
    </lineage>
</organism>
<feature type="binding site" evidence="8">
    <location>
        <position position="37"/>
    </location>
    <ligand>
        <name>FMN</name>
        <dbReference type="ChEBI" id="CHEBI:58210"/>
        <note>ligand shared between dimeric partners</note>
    </ligand>
</feature>
<dbReference type="InterPro" id="IPR000415">
    <property type="entry name" value="Nitroreductase-like"/>
</dbReference>
<evidence type="ECO:0000256" key="1">
    <source>
        <dbReference type="ARBA" id="ARBA00007118"/>
    </source>
</evidence>
<evidence type="ECO:0000256" key="9">
    <source>
        <dbReference type="SAM" id="MobiDB-lite"/>
    </source>
</evidence>
<dbReference type="OrthoDB" id="9804207at2"/>
<keyword evidence="6 7" id="KW-0520">NAD</keyword>
<comment type="cofactor">
    <cofactor evidence="8">
        <name>FMN</name>
        <dbReference type="ChEBI" id="CHEBI:58210"/>
    </cofactor>
    <text evidence="8">Binds 1 FMN per subunit.</text>
</comment>
<keyword evidence="4 7" id="KW-0521">NADP</keyword>
<keyword evidence="2 7" id="KW-0285">Flavoprotein</keyword>
<evidence type="ECO:0000259" key="10">
    <source>
        <dbReference type="Pfam" id="PF00881"/>
    </source>
</evidence>
<dbReference type="EMBL" id="QNRF01000005">
    <property type="protein sequence ID" value="RBO82860.1"/>
    <property type="molecule type" value="Genomic_DNA"/>
</dbReference>
<gene>
    <name evidence="11" type="ORF">DFP76_105334</name>
</gene>
<evidence type="ECO:0000256" key="2">
    <source>
        <dbReference type="ARBA" id="ARBA00022630"/>
    </source>
</evidence>
<comment type="similarity">
    <text evidence="1 7">Belongs to the nitroreductase family.</text>
</comment>
<evidence type="ECO:0000256" key="6">
    <source>
        <dbReference type="ARBA" id="ARBA00023027"/>
    </source>
</evidence>
<dbReference type="RefSeq" id="WP_113874803.1">
    <property type="nucleotide sequence ID" value="NZ_QNRF01000005.1"/>
</dbReference>
<evidence type="ECO:0000256" key="5">
    <source>
        <dbReference type="ARBA" id="ARBA00023002"/>
    </source>
</evidence>
<feature type="compositionally biased region" description="Basic and acidic residues" evidence="9">
    <location>
        <begin position="179"/>
        <end position="188"/>
    </location>
</feature>
<dbReference type="Pfam" id="PF00881">
    <property type="entry name" value="Nitroreductase"/>
    <property type="match status" value="1"/>
</dbReference>
<keyword evidence="5 7" id="KW-0560">Oxidoreductase</keyword>
<keyword evidence="3 7" id="KW-0288">FMN</keyword>
<feature type="binding site" description="in other chain" evidence="8">
    <location>
        <begin position="135"/>
        <end position="137"/>
    </location>
    <ligand>
        <name>FMN</name>
        <dbReference type="ChEBI" id="CHEBI:58210"/>
        <note>ligand shared between dimeric partners</note>
    </ligand>
</feature>
<dbReference type="InterPro" id="IPR029479">
    <property type="entry name" value="Nitroreductase"/>
</dbReference>
<reference evidence="11 12" key="1">
    <citation type="submission" date="2018-06" db="EMBL/GenBank/DDBJ databases">
        <title>Genomic Encyclopedia of Type Strains, Phase III (KMG-III): the genomes of soil and plant-associated and newly described type strains.</title>
        <authorList>
            <person name="Whitman W."/>
        </authorList>
    </citation>
    <scope>NUCLEOTIDE SEQUENCE [LARGE SCALE GENOMIC DNA]</scope>
    <source>
        <strain evidence="11 12">CECT 7732</strain>
    </source>
</reference>
<dbReference type="GO" id="GO:0016491">
    <property type="term" value="F:oxidoreductase activity"/>
    <property type="evidence" value="ECO:0007669"/>
    <property type="project" value="UniProtKB-UniRule"/>
</dbReference>
<evidence type="ECO:0000256" key="4">
    <source>
        <dbReference type="ARBA" id="ARBA00022857"/>
    </source>
</evidence>
<evidence type="ECO:0000313" key="12">
    <source>
        <dbReference type="Proteomes" id="UP000252086"/>
    </source>
</evidence>
<comment type="caution">
    <text evidence="11">The sequence shown here is derived from an EMBL/GenBank/DDBJ whole genome shotgun (WGS) entry which is preliminary data.</text>
</comment>
<dbReference type="Gene3D" id="3.40.109.10">
    <property type="entry name" value="NADH Oxidase"/>
    <property type="match status" value="1"/>
</dbReference>
<feature type="domain" description="Nitroreductase" evidence="10">
    <location>
        <begin position="10"/>
        <end position="165"/>
    </location>
</feature>
<dbReference type="InterPro" id="IPR052530">
    <property type="entry name" value="NAD(P)H_nitroreductase"/>
</dbReference>
<dbReference type="PANTHER" id="PTHR43821:SF1">
    <property type="entry name" value="NAD(P)H NITROREDUCTASE YDJA-RELATED"/>
    <property type="match status" value="1"/>
</dbReference>
<keyword evidence="12" id="KW-1185">Reference proteome</keyword>
<dbReference type="InterPro" id="IPR026021">
    <property type="entry name" value="YdjA-like"/>
</dbReference>
<dbReference type="EC" id="1.-.-.-" evidence="7"/>
<evidence type="ECO:0000256" key="3">
    <source>
        <dbReference type="ARBA" id="ARBA00022643"/>
    </source>
</evidence>
<evidence type="ECO:0000313" key="11">
    <source>
        <dbReference type="EMBL" id="RBO82860.1"/>
    </source>
</evidence>
<feature type="region of interest" description="Disordered" evidence="9">
    <location>
        <begin position="169"/>
        <end position="188"/>
    </location>
</feature>
<feature type="binding site" description="in other chain" evidence="8">
    <location>
        <begin position="12"/>
        <end position="14"/>
    </location>
    <ligand>
        <name>FMN</name>
        <dbReference type="ChEBI" id="CHEBI:58210"/>
        <note>ligand shared between dimeric partners</note>
    </ligand>
</feature>
<dbReference type="Proteomes" id="UP000252086">
    <property type="component" value="Unassembled WGS sequence"/>
</dbReference>
<proteinExistence type="inferred from homology"/>
<protein>
    <recommendedName>
        <fullName evidence="7">Putative NAD(P)H nitroreductase</fullName>
        <ecNumber evidence="7">1.-.-.-</ecNumber>
    </recommendedName>
</protein>
<dbReference type="AlphaFoldDB" id="A0A366CYE0"/>
<sequence length="188" mass="21034">MSKEILTFIRNRVSQPALTEPAPQENEWQAILEAASRAADHGNLRPWRYRIYEGEGRAKLGEIYWQHALSEVAALPESKKDSFIKKAYRAPAVLLIYAHIQDHPKVPAIEQIMATSAAAQQVLLGLNALGYGGMWRSGPACFTQKTKNLLELDSNDQIVGLIYVGTAKEQPKPSPDPMLADRLEWVRD</sequence>
<feature type="binding site" evidence="8">
    <location>
        <position position="41"/>
    </location>
    <ligand>
        <name>FMN</name>
        <dbReference type="ChEBI" id="CHEBI:58210"/>
        <note>ligand shared between dimeric partners</note>
    </ligand>
</feature>
<name>A0A366CYE0_9GAMM</name>
<dbReference type="CDD" id="cd02135">
    <property type="entry name" value="YdjA-like"/>
    <property type="match status" value="1"/>
</dbReference>